<proteinExistence type="predicted"/>
<dbReference type="CDD" id="cd07812">
    <property type="entry name" value="SRPBCC"/>
    <property type="match status" value="1"/>
</dbReference>
<accession>A0ABY5DVP1</accession>
<keyword evidence="2" id="KW-1185">Reference proteome</keyword>
<dbReference type="Proteomes" id="UP001056035">
    <property type="component" value="Chromosome"/>
</dbReference>
<evidence type="ECO:0000313" key="1">
    <source>
        <dbReference type="EMBL" id="UTI66078.1"/>
    </source>
</evidence>
<dbReference type="EMBL" id="CP098502">
    <property type="protein sequence ID" value="UTI66078.1"/>
    <property type="molecule type" value="Genomic_DNA"/>
</dbReference>
<evidence type="ECO:0000313" key="2">
    <source>
        <dbReference type="Proteomes" id="UP001056035"/>
    </source>
</evidence>
<dbReference type="Pfam" id="PF10604">
    <property type="entry name" value="Polyketide_cyc2"/>
    <property type="match status" value="1"/>
</dbReference>
<dbReference type="InterPro" id="IPR019587">
    <property type="entry name" value="Polyketide_cyclase/dehydratase"/>
</dbReference>
<dbReference type="Gene3D" id="3.30.530.20">
    <property type="match status" value="1"/>
</dbReference>
<organism evidence="1 2">
    <name type="scientific">Paraconexibacter antarcticus</name>
    <dbReference type="NCBI Taxonomy" id="2949664"/>
    <lineage>
        <taxon>Bacteria</taxon>
        <taxon>Bacillati</taxon>
        <taxon>Actinomycetota</taxon>
        <taxon>Thermoleophilia</taxon>
        <taxon>Solirubrobacterales</taxon>
        <taxon>Paraconexibacteraceae</taxon>
        <taxon>Paraconexibacter</taxon>
    </lineage>
</organism>
<name>A0ABY5DVP1_9ACTN</name>
<dbReference type="RefSeq" id="WP_254572756.1">
    <property type="nucleotide sequence ID" value="NZ_CP098502.1"/>
</dbReference>
<protein>
    <submittedName>
        <fullName evidence="1">SRPBCC family protein</fullName>
    </submittedName>
</protein>
<dbReference type="InterPro" id="IPR023393">
    <property type="entry name" value="START-like_dom_sf"/>
</dbReference>
<sequence>MSRNEIHIDATPERVFAVLADGRSYGHWVVGSSEIREIEPGFPAVGTRFHHKVGFGPFKVADHTRVEVSDPPRRLELRAKARPLGTAKVVIELRPDDGGTRVIMVEDAADRLTALVFNPLTHLLVRGRNAESLRRLRELAEGRGPSMEDAAAA</sequence>
<reference evidence="1 2" key="1">
    <citation type="submission" date="2022-06" db="EMBL/GenBank/DDBJ databases">
        <title>Paraconexibacter antarcticus.</title>
        <authorList>
            <person name="Kim C.S."/>
        </authorList>
    </citation>
    <scope>NUCLEOTIDE SEQUENCE [LARGE SCALE GENOMIC DNA]</scope>
    <source>
        <strain evidence="1 2">02-257</strain>
    </source>
</reference>
<gene>
    <name evidence="1" type="ORF">NBH00_07700</name>
</gene>
<dbReference type="SUPFAM" id="SSF55961">
    <property type="entry name" value="Bet v1-like"/>
    <property type="match status" value="1"/>
</dbReference>